<comment type="caution">
    <text evidence="1">The sequence shown here is derived from an EMBL/GenBank/DDBJ whole genome shotgun (WGS) entry which is preliminary data.</text>
</comment>
<evidence type="ECO:0000313" key="1">
    <source>
        <dbReference type="EMBL" id="KAK7582557.1"/>
    </source>
</evidence>
<evidence type="ECO:0000313" key="2">
    <source>
        <dbReference type="Proteomes" id="UP001367676"/>
    </source>
</evidence>
<keyword evidence="2" id="KW-1185">Reference proteome</keyword>
<dbReference type="EMBL" id="JBBCAQ010000033">
    <property type="protein sequence ID" value="KAK7582557.1"/>
    <property type="molecule type" value="Genomic_DNA"/>
</dbReference>
<sequence length="67" mass="7601">MYSNSKMTRSKAKIATIVTILEIVVDMAKKMVVEISRYCRGRALYGIGGDKYDLINQVGLWLEMSIQ</sequence>
<reference evidence="1 2" key="1">
    <citation type="submission" date="2024-03" db="EMBL/GenBank/DDBJ databases">
        <title>Adaptation during the transition from Ophiocordyceps entomopathogen to insect associate is accompanied by gene loss and intensified selection.</title>
        <authorList>
            <person name="Ward C.M."/>
            <person name="Onetto C.A."/>
            <person name="Borneman A.R."/>
        </authorList>
    </citation>
    <scope>NUCLEOTIDE SEQUENCE [LARGE SCALE GENOMIC DNA]</scope>
    <source>
        <strain evidence="1">AWRI1</strain>
        <tissue evidence="1">Single Adult Female</tissue>
    </source>
</reference>
<dbReference type="Proteomes" id="UP001367676">
    <property type="component" value="Unassembled WGS sequence"/>
</dbReference>
<accession>A0AAN9TDT9</accession>
<name>A0AAN9TDT9_9HEMI</name>
<protein>
    <submittedName>
        <fullName evidence="1">Uncharacterized protein</fullName>
    </submittedName>
</protein>
<gene>
    <name evidence="1" type="ORF">V9T40_014002</name>
</gene>
<organism evidence="1 2">
    <name type="scientific">Parthenolecanium corni</name>
    <dbReference type="NCBI Taxonomy" id="536013"/>
    <lineage>
        <taxon>Eukaryota</taxon>
        <taxon>Metazoa</taxon>
        <taxon>Ecdysozoa</taxon>
        <taxon>Arthropoda</taxon>
        <taxon>Hexapoda</taxon>
        <taxon>Insecta</taxon>
        <taxon>Pterygota</taxon>
        <taxon>Neoptera</taxon>
        <taxon>Paraneoptera</taxon>
        <taxon>Hemiptera</taxon>
        <taxon>Sternorrhyncha</taxon>
        <taxon>Coccoidea</taxon>
        <taxon>Coccidae</taxon>
        <taxon>Parthenolecanium</taxon>
    </lineage>
</organism>
<dbReference type="AlphaFoldDB" id="A0AAN9TDT9"/>
<proteinExistence type="predicted"/>